<reference evidence="1 2" key="1">
    <citation type="journal article" date="2019" name="Commun. Biol.">
        <title>The bagworm genome reveals a unique fibroin gene that provides high tensile strength.</title>
        <authorList>
            <person name="Kono N."/>
            <person name="Nakamura H."/>
            <person name="Ohtoshi R."/>
            <person name="Tomita M."/>
            <person name="Numata K."/>
            <person name="Arakawa K."/>
        </authorList>
    </citation>
    <scope>NUCLEOTIDE SEQUENCE [LARGE SCALE GENOMIC DNA]</scope>
</reference>
<protein>
    <submittedName>
        <fullName evidence="1">Uncharacterized protein</fullName>
    </submittedName>
</protein>
<dbReference type="AlphaFoldDB" id="A0A4C1TE16"/>
<evidence type="ECO:0000313" key="2">
    <source>
        <dbReference type="Proteomes" id="UP000299102"/>
    </source>
</evidence>
<name>A0A4C1TE16_EUMVA</name>
<dbReference type="Proteomes" id="UP000299102">
    <property type="component" value="Unassembled WGS sequence"/>
</dbReference>
<evidence type="ECO:0000313" key="1">
    <source>
        <dbReference type="EMBL" id="GBP12456.1"/>
    </source>
</evidence>
<accession>A0A4C1TE16</accession>
<organism evidence="1 2">
    <name type="scientific">Eumeta variegata</name>
    <name type="common">Bagworm moth</name>
    <name type="synonym">Eumeta japonica</name>
    <dbReference type="NCBI Taxonomy" id="151549"/>
    <lineage>
        <taxon>Eukaryota</taxon>
        <taxon>Metazoa</taxon>
        <taxon>Ecdysozoa</taxon>
        <taxon>Arthropoda</taxon>
        <taxon>Hexapoda</taxon>
        <taxon>Insecta</taxon>
        <taxon>Pterygota</taxon>
        <taxon>Neoptera</taxon>
        <taxon>Endopterygota</taxon>
        <taxon>Lepidoptera</taxon>
        <taxon>Glossata</taxon>
        <taxon>Ditrysia</taxon>
        <taxon>Tineoidea</taxon>
        <taxon>Psychidae</taxon>
        <taxon>Oiketicinae</taxon>
        <taxon>Eumeta</taxon>
    </lineage>
</organism>
<comment type="caution">
    <text evidence="1">The sequence shown here is derived from an EMBL/GenBank/DDBJ whole genome shotgun (WGS) entry which is preliminary data.</text>
</comment>
<keyword evidence="2" id="KW-1185">Reference proteome</keyword>
<gene>
    <name evidence="1" type="ORF">EVAR_75865_1</name>
</gene>
<sequence>MSHSARARLAIDREIVIVSLTSVVSTTRRAPRTSVKDLWSETLNITINKVKGLQESIRQLPVPHDRFPPQLAQILTYNLAQS</sequence>
<dbReference type="EMBL" id="BGZK01000051">
    <property type="protein sequence ID" value="GBP12456.1"/>
    <property type="molecule type" value="Genomic_DNA"/>
</dbReference>
<proteinExistence type="predicted"/>